<dbReference type="InterPro" id="IPR013320">
    <property type="entry name" value="ConA-like_dom_sf"/>
</dbReference>
<dbReference type="InterPro" id="IPR013148">
    <property type="entry name" value="Glyco_hydro_32_N"/>
</dbReference>
<evidence type="ECO:0000259" key="6">
    <source>
        <dbReference type="Pfam" id="PF08244"/>
    </source>
</evidence>
<evidence type="ECO:0000259" key="5">
    <source>
        <dbReference type="Pfam" id="PF00251"/>
    </source>
</evidence>
<keyword evidence="8" id="KW-1185">Reference proteome</keyword>
<dbReference type="PROSITE" id="PS00609">
    <property type="entry name" value="GLYCOSYL_HYDROL_F32"/>
    <property type="match status" value="1"/>
</dbReference>
<accession>A0A6B8RHX7</accession>
<feature type="domain" description="Glycosyl hydrolase family 32 N-terminal" evidence="5">
    <location>
        <begin position="14"/>
        <end position="332"/>
    </location>
</feature>
<dbReference type="OrthoDB" id="9759709at2"/>
<dbReference type="Gene3D" id="2.115.10.20">
    <property type="entry name" value="Glycosyl hydrolase domain, family 43"/>
    <property type="match status" value="1"/>
</dbReference>
<evidence type="ECO:0000256" key="2">
    <source>
        <dbReference type="ARBA" id="ARBA00022801"/>
    </source>
</evidence>
<protein>
    <submittedName>
        <fullName evidence="7">Glycoside hydrolase family 32 protein</fullName>
    </submittedName>
</protein>
<dbReference type="SUPFAM" id="SSF75005">
    <property type="entry name" value="Arabinanase/levansucrase/invertase"/>
    <property type="match status" value="1"/>
</dbReference>
<evidence type="ECO:0000313" key="7">
    <source>
        <dbReference type="EMBL" id="QGQ96061.1"/>
    </source>
</evidence>
<sequence length="493" mass="56371">MTENYKEKYRPQFHFSPEKNWMNDPNGMVYYKGEYHLFYQHTPFSTLPDFDKMHWGHAVSKDLIHWEELPAALYPDENGAIFSGSAVVDWDNTSGLFDDAAGLVAIYTSHDTYPETNRPRQRQSIAYSKDDGRSWTKYEGNPVLSDENITDYRDPKVFWHADTNKWVMVLATGHLVTLYTSPNLKDWEFASGFGKKAGSHDSFWECPDLFKLPVDHDENNQKWVMIVSIGDNPDSKEGSRTQYFIGHFDGTTFVNDNPDETVLWLDFGRDNYAGVSWSDIPNRDGRRIYLGWMSNWRYANQIPTEKWRGAMTLPRELSLISSDFGVSLIQKPVLELSTIQKDISIYQEQTIESNTPVSFSLSHSLIEINVELERVSSSNFGITLQHSDSEKTIISYDSQLEKLFVDRTNAGESGFSPSFSTIQEAPMKMLAGRIKLQIFLDSSSVEVFANDGKVVFTCLIFPSEPCQKIVLFSDEGTTRLASLKLTELDSIWI</sequence>
<gene>
    <name evidence="7" type="ORF">EHS13_14835</name>
</gene>
<reference evidence="8" key="1">
    <citation type="submission" date="2018-11" db="EMBL/GenBank/DDBJ databases">
        <title>Complete genome sequence of Paenibacillus sp. ML311-T8.</title>
        <authorList>
            <person name="Nam Y.-D."/>
            <person name="Kang J."/>
            <person name="Chung W.-H."/>
            <person name="Park Y.S."/>
        </authorList>
    </citation>
    <scope>NUCLEOTIDE SEQUENCE [LARGE SCALE GENOMIC DNA]</scope>
    <source>
        <strain evidence="8">ML311-T8</strain>
    </source>
</reference>
<proteinExistence type="inferred from homology"/>
<name>A0A6B8RHX7_9BACL</name>
<evidence type="ECO:0000256" key="3">
    <source>
        <dbReference type="ARBA" id="ARBA00023295"/>
    </source>
</evidence>
<dbReference type="EMBL" id="CP034235">
    <property type="protein sequence ID" value="QGQ96061.1"/>
    <property type="molecule type" value="Genomic_DNA"/>
</dbReference>
<dbReference type="Gene3D" id="2.60.120.560">
    <property type="entry name" value="Exo-inulinase, domain 1"/>
    <property type="match status" value="1"/>
</dbReference>
<feature type="domain" description="Glycosyl hydrolase family 32 C-terminal" evidence="6">
    <location>
        <begin position="348"/>
        <end position="486"/>
    </location>
</feature>
<dbReference type="InterPro" id="IPR013189">
    <property type="entry name" value="Glyco_hydro_32_C"/>
</dbReference>
<evidence type="ECO:0000256" key="1">
    <source>
        <dbReference type="ARBA" id="ARBA00009902"/>
    </source>
</evidence>
<dbReference type="GO" id="GO:0004575">
    <property type="term" value="F:sucrose alpha-glucosidase activity"/>
    <property type="evidence" value="ECO:0007669"/>
    <property type="project" value="TreeGrafter"/>
</dbReference>
<dbReference type="CDD" id="cd18622">
    <property type="entry name" value="GH32_Inu-like"/>
    <property type="match status" value="1"/>
</dbReference>
<evidence type="ECO:0000313" key="8">
    <source>
        <dbReference type="Proteomes" id="UP000426246"/>
    </source>
</evidence>
<keyword evidence="2 4" id="KW-0378">Hydrolase</keyword>
<dbReference type="GO" id="GO:0005987">
    <property type="term" value="P:sucrose catabolic process"/>
    <property type="evidence" value="ECO:0007669"/>
    <property type="project" value="TreeGrafter"/>
</dbReference>
<dbReference type="Pfam" id="PF08244">
    <property type="entry name" value="Glyco_hydro_32C"/>
    <property type="match status" value="1"/>
</dbReference>
<dbReference type="Proteomes" id="UP000426246">
    <property type="component" value="Chromosome"/>
</dbReference>
<keyword evidence="3 4" id="KW-0326">Glycosidase</keyword>
<dbReference type="InterPro" id="IPR018053">
    <property type="entry name" value="Glyco_hydro_32_AS"/>
</dbReference>
<dbReference type="AlphaFoldDB" id="A0A6B8RHX7"/>
<dbReference type="GO" id="GO:0005737">
    <property type="term" value="C:cytoplasm"/>
    <property type="evidence" value="ECO:0007669"/>
    <property type="project" value="TreeGrafter"/>
</dbReference>
<evidence type="ECO:0000256" key="4">
    <source>
        <dbReference type="RuleBase" id="RU362110"/>
    </source>
</evidence>
<dbReference type="PANTHER" id="PTHR42800:SF1">
    <property type="entry name" value="EXOINULINASE INUD (AFU_ORTHOLOGUE AFUA_5G00480)"/>
    <property type="match status" value="1"/>
</dbReference>
<dbReference type="InterPro" id="IPR001362">
    <property type="entry name" value="Glyco_hydro_32"/>
</dbReference>
<dbReference type="RefSeq" id="WP_155701099.1">
    <property type="nucleotide sequence ID" value="NZ_CP034235.1"/>
</dbReference>
<dbReference type="KEGG" id="ppsc:EHS13_14835"/>
<comment type="similarity">
    <text evidence="1 4">Belongs to the glycosyl hydrolase 32 family.</text>
</comment>
<dbReference type="PANTHER" id="PTHR42800">
    <property type="entry name" value="EXOINULINASE INUD (AFU_ORTHOLOGUE AFUA_5G00480)"/>
    <property type="match status" value="1"/>
</dbReference>
<dbReference type="SMART" id="SM00640">
    <property type="entry name" value="Glyco_32"/>
    <property type="match status" value="1"/>
</dbReference>
<dbReference type="InterPro" id="IPR023296">
    <property type="entry name" value="Glyco_hydro_beta-prop_sf"/>
</dbReference>
<organism evidence="7 8">
    <name type="scientific">Paenibacillus psychroresistens</name>
    <dbReference type="NCBI Taxonomy" id="1778678"/>
    <lineage>
        <taxon>Bacteria</taxon>
        <taxon>Bacillati</taxon>
        <taxon>Bacillota</taxon>
        <taxon>Bacilli</taxon>
        <taxon>Bacillales</taxon>
        <taxon>Paenibacillaceae</taxon>
        <taxon>Paenibacillus</taxon>
    </lineage>
</organism>
<dbReference type="Pfam" id="PF00251">
    <property type="entry name" value="Glyco_hydro_32N"/>
    <property type="match status" value="1"/>
</dbReference>
<dbReference type="SUPFAM" id="SSF49899">
    <property type="entry name" value="Concanavalin A-like lectins/glucanases"/>
    <property type="match status" value="1"/>
</dbReference>